<proteinExistence type="predicted"/>
<evidence type="ECO:0000313" key="3">
    <source>
        <dbReference type="EMBL" id="MDQ0166918.1"/>
    </source>
</evidence>
<dbReference type="Gene3D" id="3.30.457.10">
    <property type="entry name" value="Copper amine oxidase-like, N-terminal domain"/>
    <property type="match status" value="2"/>
</dbReference>
<dbReference type="PROSITE" id="PS51257">
    <property type="entry name" value="PROKAR_LIPOPROTEIN"/>
    <property type="match status" value="1"/>
</dbReference>
<evidence type="ECO:0000259" key="2">
    <source>
        <dbReference type="Pfam" id="PF07833"/>
    </source>
</evidence>
<dbReference type="RefSeq" id="WP_307395500.1">
    <property type="nucleotide sequence ID" value="NZ_BAAADK010000003.1"/>
</dbReference>
<feature type="chain" id="PRO_5045212055" description="Copper amine oxidase-like N-terminal domain-containing protein" evidence="1">
    <location>
        <begin position="25"/>
        <end position="506"/>
    </location>
</feature>
<reference evidence="3 4" key="1">
    <citation type="submission" date="2023-07" db="EMBL/GenBank/DDBJ databases">
        <title>Genomic Encyclopedia of Type Strains, Phase IV (KMG-IV): sequencing the most valuable type-strain genomes for metagenomic binning, comparative biology and taxonomic classification.</title>
        <authorList>
            <person name="Goeker M."/>
        </authorList>
    </citation>
    <scope>NUCLEOTIDE SEQUENCE [LARGE SCALE GENOMIC DNA]</scope>
    <source>
        <strain evidence="3 4">DSM 12751</strain>
    </source>
</reference>
<protein>
    <recommendedName>
        <fullName evidence="2">Copper amine oxidase-like N-terminal domain-containing protein</fullName>
    </recommendedName>
</protein>
<gene>
    <name evidence="3" type="ORF">J2S11_002834</name>
</gene>
<comment type="caution">
    <text evidence="3">The sequence shown here is derived from an EMBL/GenBank/DDBJ whole genome shotgun (WGS) entry which is preliminary data.</text>
</comment>
<sequence length="506" mass="57007">MKKFLPVFLALVLILAACSSTTPALTSVVLDQLEVSQSSYEAKSKIKIKTNLADHDSLGTMPKEMALILKVLEEGIVLDIKQQDLQNAYMKLGFENPATIKESVYWDSEQNPQLEIYTLGESMYFKTPIEDKFFHLDSEAGMNIQGVSQAEINSLNTFIFNAFTDYIEQFDYDLRDIDNKGKVQVSTPGSTKTVNHIQLNMNLEDVKDFISYTLGNLAEYDQLDSIALEYFNLLLSDFVAEEGYGLTDEEITEMVTELRTALREVKAAIDQFDEADIAEQLGFTPDLAIELNYYVTDDAELVKSEMKFDLTLEPTVGGEEPLHILIESEDVYWNVHGNVELPAFDRVDVYDLYELSSDYNELEQIQENSPVRQMIEPLLFPRTATIEIGSPIAMVNHDYVELDAVPYIENGNTMVPISIVTDIAYTEAAWDGENKVITFEFDGKVATVQAGSNVVFVDGTEYEMGVPIEIKNGVAFVPIRLVTKHLGATIYVYDETGLMDIYNEYE</sequence>
<dbReference type="Proteomes" id="UP001235840">
    <property type="component" value="Unassembled WGS sequence"/>
</dbReference>
<dbReference type="EMBL" id="JAUSTY010000011">
    <property type="protein sequence ID" value="MDQ0166918.1"/>
    <property type="molecule type" value="Genomic_DNA"/>
</dbReference>
<feature type="signal peptide" evidence="1">
    <location>
        <begin position="1"/>
        <end position="24"/>
    </location>
</feature>
<keyword evidence="4" id="KW-1185">Reference proteome</keyword>
<dbReference type="Pfam" id="PF07833">
    <property type="entry name" value="Cu_amine_oxidN1"/>
    <property type="match status" value="1"/>
</dbReference>
<accession>A0ABT9W0X4</accession>
<organism evidence="3 4">
    <name type="scientific">Caldalkalibacillus horti</name>
    <dbReference type="NCBI Taxonomy" id="77523"/>
    <lineage>
        <taxon>Bacteria</taxon>
        <taxon>Bacillati</taxon>
        <taxon>Bacillota</taxon>
        <taxon>Bacilli</taxon>
        <taxon>Bacillales</taxon>
        <taxon>Bacillaceae</taxon>
        <taxon>Caldalkalibacillus</taxon>
    </lineage>
</organism>
<dbReference type="InterPro" id="IPR036582">
    <property type="entry name" value="Mao_N_sf"/>
</dbReference>
<keyword evidence="1" id="KW-0732">Signal</keyword>
<name>A0ABT9W0X4_9BACI</name>
<dbReference type="InterPro" id="IPR012854">
    <property type="entry name" value="Cu_amine_oxidase-like_N"/>
</dbReference>
<evidence type="ECO:0000256" key="1">
    <source>
        <dbReference type="SAM" id="SignalP"/>
    </source>
</evidence>
<evidence type="ECO:0000313" key="4">
    <source>
        <dbReference type="Proteomes" id="UP001235840"/>
    </source>
</evidence>
<dbReference type="SUPFAM" id="SSF55383">
    <property type="entry name" value="Copper amine oxidase, domain N"/>
    <property type="match status" value="2"/>
</dbReference>
<feature type="domain" description="Copper amine oxidase-like N-terminal" evidence="2">
    <location>
        <begin position="395"/>
        <end position="496"/>
    </location>
</feature>